<accession>A0A368JGM8</accession>
<dbReference type="PROSITE" id="PS51257">
    <property type="entry name" value="PROKAR_LIPOPROTEIN"/>
    <property type="match status" value="1"/>
</dbReference>
<protein>
    <recommendedName>
        <fullName evidence="3">Lipoprotein</fullName>
    </recommendedName>
</protein>
<organism evidence="1 2">
    <name type="scientific">Larkinella punicea</name>
    <dbReference type="NCBI Taxonomy" id="2315727"/>
    <lineage>
        <taxon>Bacteria</taxon>
        <taxon>Pseudomonadati</taxon>
        <taxon>Bacteroidota</taxon>
        <taxon>Cytophagia</taxon>
        <taxon>Cytophagales</taxon>
        <taxon>Spirosomataceae</taxon>
        <taxon>Larkinella</taxon>
    </lineage>
</organism>
<comment type="caution">
    <text evidence="1">The sequence shown here is derived from an EMBL/GenBank/DDBJ whole genome shotgun (WGS) entry which is preliminary data.</text>
</comment>
<evidence type="ECO:0008006" key="3">
    <source>
        <dbReference type="Google" id="ProtNLM"/>
    </source>
</evidence>
<dbReference type="AlphaFoldDB" id="A0A368JGM8"/>
<reference evidence="1 2" key="1">
    <citation type="submission" date="2018-07" db="EMBL/GenBank/DDBJ databases">
        <title>Genome analysis of Larkinella rosea.</title>
        <authorList>
            <person name="Zhou Z."/>
            <person name="Wang G."/>
        </authorList>
    </citation>
    <scope>NUCLEOTIDE SEQUENCE [LARGE SCALE GENOMIC DNA]</scope>
    <source>
        <strain evidence="2">zzj9</strain>
    </source>
</reference>
<dbReference type="OrthoDB" id="673254at2"/>
<evidence type="ECO:0000313" key="1">
    <source>
        <dbReference type="EMBL" id="RCR66226.1"/>
    </source>
</evidence>
<sequence>MKYGFNQFRPGLLVMLGVFALAGGCKKDNEPTSGLSAKIQNIVPQATLDDLEAKGLVVNQGSQPPNIEGVFEISPYRLLSPYGPNDNFRQGRVIGNYKYRFYQQQGDVVQVDYKNASGSETGTGKGALLAGSGNKFTLFLETAGTDSGISFKALDVVSGEIGPDGILNFQIGLTMTQKTGDDKNTRLIPINQARIWEDGDQLAKKVTTY</sequence>
<keyword evidence="2" id="KW-1185">Reference proteome</keyword>
<dbReference type="EMBL" id="QOWE01000030">
    <property type="protein sequence ID" value="RCR66226.1"/>
    <property type="molecule type" value="Genomic_DNA"/>
</dbReference>
<name>A0A368JGM8_9BACT</name>
<dbReference type="RefSeq" id="WP_114409428.1">
    <property type="nucleotide sequence ID" value="NZ_QOWE01000030.1"/>
</dbReference>
<gene>
    <name evidence="1" type="ORF">DUE52_28145</name>
</gene>
<dbReference type="Proteomes" id="UP000253383">
    <property type="component" value="Unassembled WGS sequence"/>
</dbReference>
<proteinExistence type="predicted"/>
<evidence type="ECO:0000313" key="2">
    <source>
        <dbReference type="Proteomes" id="UP000253383"/>
    </source>
</evidence>